<protein>
    <submittedName>
        <fullName evidence="4">Uncharacterized protein</fullName>
    </submittedName>
</protein>
<accession>A0A7S0RJS6</accession>
<evidence type="ECO:0000256" key="1">
    <source>
        <dbReference type="SAM" id="Coils"/>
    </source>
</evidence>
<dbReference type="EMBL" id="HBFA01028653">
    <property type="protein sequence ID" value="CAD8679321.1"/>
    <property type="molecule type" value="Transcribed_RNA"/>
</dbReference>
<feature type="compositionally biased region" description="Basic and acidic residues" evidence="2">
    <location>
        <begin position="89"/>
        <end position="104"/>
    </location>
</feature>
<feature type="region of interest" description="Disordered" evidence="2">
    <location>
        <begin position="87"/>
        <end position="107"/>
    </location>
</feature>
<name>A0A7S0RJS6_9CHLO</name>
<dbReference type="AlphaFoldDB" id="A0A7S0RJS6"/>
<evidence type="ECO:0000256" key="3">
    <source>
        <dbReference type="SAM" id="Phobius"/>
    </source>
</evidence>
<sequence>MEEIQAAIERLNNMEEVDEAELEKLEAEIEQRIRALEDENRALRETADPEELKKLEGTSGTLLDKTEKGWELLDGVSDWLRAKSLSQSHSDHAGTSKSQEKIPEEAPCLPPLTKEQRKTLNLLDKWTKSERGSASKLYGAAGVRADLVQSYGRLLMKKARPLSSNGIEVLSELEASLPTVVKKQEVTEQVGYEKTTREVDAILSRIEDEVKNSTSIVSQHLGGGIAAPGVMAIGGFYSRQSKTVQRLLLVGFLVIITVFYLTLYEEEEDVEETMVEKFEDEGIAFSNTRRLLLSWLQVDHAKSLD</sequence>
<keyword evidence="3" id="KW-0472">Membrane</keyword>
<organism evidence="4">
    <name type="scientific">Pyramimonas obovata</name>
    <dbReference type="NCBI Taxonomy" id="1411642"/>
    <lineage>
        <taxon>Eukaryota</taxon>
        <taxon>Viridiplantae</taxon>
        <taxon>Chlorophyta</taxon>
        <taxon>Pyramimonadophyceae</taxon>
        <taxon>Pyramimonadales</taxon>
        <taxon>Pyramimonadaceae</taxon>
        <taxon>Pyramimonas</taxon>
        <taxon>Pyramimonas incertae sedis</taxon>
    </lineage>
</organism>
<evidence type="ECO:0000313" key="4">
    <source>
        <dbReference type="EMBL" id="CAD8679321.1"/>
    </source>
</evidence>
<feature type="transmembrane region" description="Helical" evidence="3">
    <location>
        <begin position="247"/>
        <end position="264"/>
    </location>
</feature>
<reference evidence="4" key="1">
    <citation type="submission" date="2021-01" db="EMBL/GenBank/DDBJ databases">
        <authorList>
            <person name="Corre E."/>
            <person name="Pelletier E."/>
            <person name="Niang G."/>
            <person name="Scheremetjew M."/>
            <person name="Finn R."/>
            <person name="Kale V."/>
            <person name="Holt S."/>
            <person name="Cochrane G."/>
            <person name="Meng A."/>
            <person name="Brown T."/>
            <person name="Cohen L."/>
        </authorList>
    </citation>
    <scope>NUCLEOTIDE SEQUENCE</scope>
    <source>
        <strain evidence="4">CCMP722</strain>
    </source>
</reference>
<keyword evidence="1" id="KW-0175">Coiled coil</keyword>
<keyword evidence="3" id="KW-1133">Transmembrane helix</keyword>
<gene>
    <name evidence="4" type="ORF">POBO1169_LOCUS14500</name>
</gene>
<proteinExistence type="predicted"/>
<feature type="coiled-coil region" evidence="1">
    <location>
        <begin position="1"/>
        <end position="46"/>
    </location>
</feature>
<evidence type="ECO:0000256" key="2">
    <source>
        <dbReference type="SAM" id="MobiDB-lite"/>
    </source>
</evidence>
<keyword evidence="3" id="KW-0812">Transmembrane</keyword>